<dbReference type="GO" id="GO:0009294">
    <property type="term" value="P:DNA-mediated transformation"/>
    <property type="evidence" value="ECO:0007669"/>
    <property type="project" value="InterPro"/>
</dbReference>
<dbReference type="Pfam" id="PF02481">
    <property type="entry name" value="DNA_processg_A"/>
    <property type="match status" value="1"/>
</dbReference>
<comment type="similarity">
    <text evidence="1">Belongs to the DprA/Smf family.</text>
</comment>
<reference evidence="3 4" key="1">
    <citation type="journal article" date="2012" name="Science">
        <title>Ecological populations of bacteria act as socially cohesive units of antibiotic production and resistance.</title>
        <authorList>
            <person name="Cordero O.X."/>
            <person name="Wildschutte H."/>
            <person name="Kirkup B."/>
            <person name="Proehl S."/>
            <person name="Ngo L."/>
            <person name="Hussain F."/>
            <person name="Le Roux F."/>
            <person name="Mincer T."/>
            <person name="Polz M.F."/>
        </authorList>
    </citation>
    <scope>NUCLEOTIDE SEQUENCE [LARGE SCALE GENOMIC DNA]</scope>
    <source>
        <strain evidence="3 4">FS-238</strain>
    </source>
</reference>
<keyword evidence="4" id="KW-1185">Reference proteome</keyword>
<protein>
    <submittedName>
        <fullName evidence="3">DNA protecting protein DprA</fullName>
    </submittedName>
</protein>
<dbReference type="InterPro" id="IPR003488">
    <property type="entry name" value="DprA"/>
</dbReference>
<dbReference type="Gene3D" id="3.40.50.450">
    <property type="match status" value="1"/>
</dbReference>
<dbReference type="Proteomes" id="UP000094808">
    <property type="component" value="Unassembled WGS sequence"/>
</dbReference>
<dbReference type="SUPFAM" id="SSF102405">
    <property type="entry name" value="MCP/YpsA-like"/>
    <property type="match status" value="1"/>
</dbReference>
<dbReference type="PANTHER" id="PTHR43022">
    <property type="entry name" value="PROTEIN SMF"/>
    <property type="match status" value="1"/>
</dbReference>
<feature type="domain" description="Smf/DprA SLOG" evidence="2">
    <location>
        <begin position="77"/>
        <end position="287"/>
    </location>
</feature>
<evidence type="ECO:0000313" key="4">
    <source>
        <dbReference type="Proteomes" id="UP000094808"/>
    </source>
</evidence>
<accession>A0A853R3M7</accession>
<dbReference type="AlphaFoldDB" id="A0A853R3M7"/>
<dbReference type="InterPro" id="IPR057666">
    <property type="entry name" value="DrpA_SLOG"/>
</dbReference>
<sequence>MNNNILRKILGLLLSDLTGTTSAVAISLIESCPDVSDEPDLMEYLNQSRKLKVEVNRQHFIKAMDSLELHRSLGIEVIPYGGEDYPLSLELIDKPPTVIYYRGNLELLRELPGVAVVGSRQITSNGSEITRRITNTLVERDFVIVSGLAIGVDSAAHRATIQAKGKTIAVLANGLDKALPKQNERLGTEILEAGGAWVSEYPVGVRTMKHFFVQRNRIQVGLSAASVIVEAKLNSGTMTQAEFCNRNNRPLFAVVPHLPNNPLGLECEGTSELVLAKRAYPLRSKRDYENLVEIVTKSKRELLEQCRISKLI</sequence>
<proteinExistence type="inferred from homology"/>
<dbReference type="EMBL" id="AJYS02000054">
    <property type="protein sequence ID" value="OEE40749.1"/>
    <property type="molecule type" value="Genomic_DNA"/>
</dbReference>
<gene>
    <name evidence="3" type="ORF">A1QS_13875</name>
</gene>
<dbReference type="RefSeq" id="WP_017045637.1">
    <property type="nucleotide sequence ID" value="NZ_AJYS02000054.1"/>
</dbReference>
<evidence type="ECO:0000313" key="3">
    <source>
        <dbReference type="EMBL" id="OEE40749.1"/>
    </source>
</evidence>
<dbReference type="NCBIfam" id="TIGR00732">
    <property type="entry name" value="dprA"/>
    <property type="match status" value="1"/>
</dbReference>
<dbReference type="PANTHER" id="PTHR43022:SF1">
    <property type="entry name" value="PROTEIN SMF"/>
    <property type="match status" value="1"/>
</dbReference>
<comment type="caution">
    <text evidence="3">The sequence shown here is derived from an EMBL/GenBank/DDBJ whole genome shotgun (WGS) entry which is preliminary data.</text>
</comment>
<organism evidence="3 4">
    <name type="scientific">Vibrio ordalii FS-238</name>
    <dbReference type="NCBI Taxonomy" id="617133"/>
    <lineage>
        <taxon>Bacteria</taxon>
        <taxon>Pseudomonadati</taxon>
        <taxon>Pseudomonadota</taxon>
        <taxon>Gammaproteobacteria</taxon>
        <taxon>Vibrionales</taxon>
        <taxon>Vibrionaceae</taxon>
        <taxon>Vibrio</taxon>
    </lineage>
</organism>
<evidence type="ECO:0000256" key="1">
    <source>
        <dbReference type="ARBA" id="ARBA00006525"/>
    </source>
</evidence>
<evidence type="ECO:0000259" key="2">
    <source>
        <dbReference type="Pfam" id="PF02481"/>
    </source>
</evidence>
<name>A0A853R3M7_9VIBR</name>